<protein>
    <submittedName>
        <fullName evidence="1">Uncharacterized protein</fullName>
    </submittedName>
</protein>
<dbReference type="EMBL" id="JABWUV010000005">
    <property type="protein sequence ID" value="KAF6355312.1"/>
    <property type="molecule type" value="Genomic_DNA"/>
</dbReference>
<reference evidence="1 2" key="1">
    <citation type="journal article" date="2020" name="Nature">
        <title>Six reference-quality genomes reveal evolution of bat adaptations.</title>
        <authorList>
            <person name="Jebb D."/>
            <person name="Huang Z."/>
            <person name="Pippel M."/>
            <person name="Hughes G.M."/>
            <person name="Lavrichenko K."/>
            <person name="Devanna P."/>
            <person name="Winkler S."/>
            <person name="Jermiin L.S."/>
            <person name="Skirmuntt E.C."/>
            <person name="Katzourakis A."/>
            <person name="Burkitt-Gray L."/>
            <person name="Ray D.A."/>
            <person name="Sullivan K.A.M."/>
            <person name="Roscito J.G."/>
            <person name="Kirilenko B.M."/>
            <person name="Davalos L.M."/>
            <person name="Corthals A.P."/>
            <person name="Power M.L."/>
            <person name="Jones G."/>
            <person name="Ransome R.D."/>
            <person name="Dechmann D.K.N."/>
            <person name="Locatelli A.G."/>
            <person name="Puechmaille S.J."/>
            <person name="Fedrigo O."/>
            <person name="Jarvis E.D."/>
            <person name="Hiller M."/>
            <person name="Vernes S.C."/>
            <person name="Myers E.W."/>
            <person name="Teeling E.C."/>
        </authorList>
    </citation>
    <scope>NUCLEOTIDE SEQUENCE [LARGE SCALE GENOMIC DNA]</scope>
    <source>
        <strain evidence="1">MMyoMyo1</strain>
        <tissue evidence="1">Flight muscle</tissue>
    </source>
</reference>
<keyword evidence="2" id="KW-1185">Reference proteome</keyword>
<accession>A0A7J7Y005</accession>
<organism evidence="1 2">
    <name type="scientific">Myotis myotis</name>
    <name type="common">Greater mouse-eared bat</name>
    <name type="synonym">Vespertilio myotis</name>
    <dbReference type="NCBI Taxonomy" id="51298"/>
    <lineage>
        <taxon>Eukaryota</taxon>
        <taxon>Metazoa</taxon>
        <taxon>Chordata</taxon>
        <taxon>Craniata</taxon>
        <taxon>Vertebrata</taxon>
        <taxon>Euteleostomi</taxon>
        <taxon>Mammalia</taxon>
        <taxon>Eutheria</taxon>
        <taxon>Laurasiatheria</taxon>
        <taxon>Chiroptera</taxon>
        <taxon>Yangochiroptera</taxon>
        <taxon>Vespertilionidae</taxon>
        <taxon>Myotis</taxon>
    </lineage>
</organism>
<sequence>MISLVRHCLPITSFPWALGETLNREDMRSGFRGKSCSPAVAIKGHFSKYHHLKYWQFCCNTDYATPILVIESETLGRAQETKFEIKSPSGSYEEPIFEIRAEHDSPLRTFYRYPLFVLAPL</sequence>
<name>A0A7J7Y005_MYOMY</name>
<evidence type="ECO:0000313" key="2">
    <source>
        <dbReference type="Proteomes" id="UP000527355"/>
    </source>
</evidence>
<gene>
    <name evidence="1" type="ORF">mMyoMyo1_011483</name>
</gene>
<proteinExistence type="predicted"/>
<dbReference type="AlphaFoldDB" id="A0A7J7Y005"/>
<evidence type="ECO:0000313" key="1">
    <source>
        <dbReference type="EMBL" id="KAF6355312.1"/>
    </source>
</evidence>
<comment type="caution">
    <text evidence="1">The sequence shown here is derived from an EMBL/GenBank/DDBJ whole genome shotgun (WGS) entry which is preliminary data.</text>
</comment>
<dbReference type="Proteomes" id="UP000527355">
    <property type="component" value="Unassembled WGS sequence"/>
</dbReference>